<accession>A0ABR5MF95</accession>
<name>A0ABR5MF95_9BACI</name>
<dbReference type="InterPro" id="IPR011554">
    <property type="entry name" value="HMG_CoA_synthase_prok"/>
</dbReference>
<dbReference type="Proteomes" id="UP000037854">
    <property type="component" value="Unassembled WGS sequence"/>
</dbReference>
<protein>
    <submittedName>
        <fullName evidence="5">Hydroxymethylglutaryl-CoA synthase</fullName>
    </submittedName>
</protein>
<dbReference type="EMBL" id="LGTK01000112">
    <property type="protein sequence ID" value="KPH69430.1"/>
    <property type="molecule type" value="Genomic_DNA"/>
</dbReference>
<proteinExistence type="inferred from homology"/>
<dbReference type="InterPro" id="IPR013528">
    <property type="entry name" value="HMG_CoA_synth_N"/>
</dbReference>
<reference evidence="5 6" key="1">
    <citation type="submission" date="2015-07" db="EMBL/GenBank/DDBJ databases">
        <title>High-quality draft genome sequence of Oceanobacillus caeni HM6, a bacillus isolated from a human feces.</title>
        <authorList>
            <person name="Kumar J."/>
            <person name="Verma M.K."/>
            <person name="Pandey R."/>
            <person name="Bhambi M."/>
            <person name="Chauhan N."/>
        </authorList>
    </citation>
    <scope>NUCLEOTIDE SEQUENCE [LARGE SCALE GENOMIC DNA]</scope>
    <source>
        <strain evidence="5 6">HM6</strain>
    </source>
</reference>
<dbReference type="RefSeq" id="WP_060669323.1">
    <property type="nucleotide sequence ID" value="NZ_JARTGE010000108.1"/>
</dbReference>
<gene>
    <name evidence="5" type="ORF">AFL42_17090</name>
</gene>
<evidence type="ECO:0000259" key="4">
    <source>
        <dbReference type="Pfam" id="PF08540"/>
    </source>
</evidence>
<dbReference type="PANTHER" id="PTHR43323:SF2">
    <property type="entry name" value="HYDROXYMETHYLGLUTARYL-COA SYNTHASE"/>
    <property type="match status" value="1"/>
</dbReference>
<evidence type="ECO:0000313" key="5">
    <source>
        <dbReference type="EMBL" id="KPH69430.1"/>
    </source>
</evidence>
<sequence length="390" mass="43478">MKIGIDKIGFYTPHIYVDMNKLAVARNVEPEKFTIGIGQDKMAVPPITQDSVTLGANAALEIIDQADKEAIDFVIFGTETGIDHSKSGAVYIHHLLGLKPNARCVEVKHACYGATAGIQMAKGHVALNPESKVLVIGSDIARYGLNTGGESTQGAGAVALLISANPRIMTLENNSVSLTADIMDFWRPLYSDKALVDGKFSNEQYISFFQKVWEKYKEETGMDLEDFEAMCYHLPYTKMGLKAMRTVLEDASEEVQERLKEHYRVSTLYNRNVGNIYTGSLYLSLLSLLELNDDIKAGSRIGMFSYGSGAVGEFFSGILEENYKEHLLVKEHKDLFESRKEVTVEEYEQIFEKTLPTDGSNIELDINEDSATICLSGLTDDMRQYVNKMR</sequence>
<evidence type="ECO:0000313" key="6">
    <source>
        <dbReference type="Proteomes" id="UP000037854"/>
    </source>
</evidence>
<comment type="similarity">
    <text evidence="1">Belongs to the thiolase-like superfamily. HMG-CoA synthase family.</text>
</comment>
<keyword evidence="6" id="KW-1185">Reference proteome</keyword>
<organism evidence="5 6">
    <name type="scientific">Oceanobacillus caeni</name>
    <dbReference type="NCBI Taxonomy" id="405946"/>
    <lineage>
        <taxon>Bacteria</taxon>
        <taxon>Bacillati</taxon>
        <taxon>Bacillota</taxon>
        <taxon>Bacilli</taxon>
        <taxon>Bacillales</taxon>
        <taxon>Bacillaceae</taxon>
        <taxon>Oceanobacillus</taxon>
    </lineage>
</organism>
<comment type="caution">
    <text evidence="5">The sequence shown here is derived from an EMBL/GenBank/DDBJ whole genome shotgun (WGS) entry which is preliminary data.</text>
</comment>
<dbReference type="SUPFAM" id="SSF53901">
    <property type="entry name" value="Thiolase-like"/>
    <property type="match status" value="2"/>
</dbReference>
<dbReference type="PANTHER" id="PTHR43323">
    <property type="entry name" value="3-HYDROXY-3-METHYLGLUTARYL COENZYME A SYNTHASE"/>
    <property type="match status" value="1"/>
</dbReference>
<dbReference type="Pfam" id="PF01154">
    <property type="entry name" value="HMG_CoA_synt_N"/>
    <property type="match status" value="1"/>
</dbReference>
<dbReference type="NCBIfam" id="TIGR01835">
    <property type="entry name" value="HMG-CoA-S_prok"/>
    <property type="match status" value="1"/>
</dbReference>
<dbReference type="CDD" id="cd00827">
    <property type="entry name" value="init_cond_enzymes"/>
    <property type="match status" value="1"/>
</dbReference>
<feature type="domain" description="Hydroxymethylglutaryl-coenzyme A synthase C-terminal" evidence="4">
    <location>
        <begin position="180"/>
        <end position="252"/>
    </location>
</feature>
<keyword evidence="2" id="KW-0808">Transferase</keyword>
<evidence type="ECO:0000256" key="2">
    <source>
        <dbReference type="ARBA" id="ARBA00022679"/>
    </source>
</evidence>
<evidence type="ECO:0000259" key="3">
    <source>
        <dbReference type="Pfam" id="PF01154"/>
    </source>
</evidence>
<evidence type="ECO:0000256" key="1">
    <source>
        <dbReference type="ARBA" id="ARBA00007061"/>
    </source>
</evidence>
<dbReference type="InterPro" id="IPR013746">
    <property type="entry name" value="HMG_CoA_synt_C_dom"/>
</dbReference>
<feature type="domain" description="Hydroxymethylglutaryl-coenzyme A synthase N-terminal" evidence="3">
    <location>
        <begin position="2"/>
        <end position="165"/>
    </location>
</feature>
<dbReference type="InterPro" id="IPR016039">
    <property type="entry name" value="Thiolase-like"/>
</dbReference>
<feature type="domain" description="Hydroxymethylglutaryl-coenzyme A synthase C-terminal" evidence="4">
    <location>
        <begin position="255"/>
        <end position="353"/>
    </location>
</feature>
<dbReference type="Gene3D" id="3.40.47.10">
    <property type="match status" value="2"/>
</dbReference>
<dbReference type="Pfam" id="PF08540">
    <property type="entry name" value="HMG_CoA_synt_C"/>
    <property type="match status" value="2"/>
</dbReference>